<dbReference type="AlphaFoldDB" id="A0A9D0YNH8"/>
<accession>A0A9D0YNH8</accession>
<dbReference type="InterPro" id="IPR032820">
    <property type="entry name" value="ATPase_put"/>
</dbReference>
<proteinExistence type="predicted"/>
<keyword evidence="1" id="KW-0812">Transmembrane</keyword>
<name>A0A9D0YNH8_AQUAO</name>
<dbReference type="Pfam" id="PF09527">
    <property type="entry name" value="ATPase_gene1"/>
    <property type="match status" value="1"/>
</dbReference>
<comment type="caution">
    <text evidence="2">The sequence shown here is derived from an EMBL/GenBank/DDBJ whole genome shotgun (WGS) entry which is preliminary data.</text>
</comment>
<feature type="transmembrane region" description="Helical" evidence="1">
    <location>
        <begin position="44"/>
        <end position="65"/>
    </location>
</feature>
<reference evidence="2" key="1">
    <citation type="journal article" date="2020" name="ISME J.">
        <title>Gammaproteobacteria mediating utilization of methyl-, sulfur- and petroleum organic compounds in deep ocean hydrothermal plumes.</title>
        <authorList>
            <person name="Zhou Z."/>
            <person name="Liu Y."/>
            <person name="Pan J."/>
            <person name="Cron B.R."/>
            <person name="Toner B.M."/>
            <person name="Anantharaman K."/>
            <person name="Breier J.A."/>
            <person name="Dick G.J."/>
            <person name="Li M."/>
        </authorList>
    </citation>
    <scope>NUCLEOTIDE SEQUENCE</scope>
    <source>
        <strain evidence="2">SZUA-1501</strain>
    </source>
</reference>
<feature type="transmembrane region" description="Helical" evidence="1">
    <location>
        <begin position="20"/>
        <end position="38"/>
    </location>
</feature>
<evidence type="ECO:0000313" key="2">
    <source>
        <dbReference type="EMBL" id="HIP97812.1"/>
    </source>
</evidence>
<sequence>MAKRRFSLKFITREGSAFMAATHLVGGIIAGTLVGYLFDQLFKTEPWGLIGGFFLGVIAGFKNAYEEMKKALEK</sequence>
<protein>
    <recommendedName>
        <fullName evidence="4">ATP synthase protein I</fullName>
    </recommendedName>
</protein>
<evidence type="ECO:0000313" key="3">
    <source>
        <dbReference type="Proteomes" id="UP000606463"/>
    </source>
</evidence>
<keyword evidence="1" id="KW-0472">Membrane</keyword>
<evidence type="ECO:0000256" key="1">
    <source>
        <dbReference type="SAM" id="Phobius"/>
    </source>
</evidence>
<keyword evidence="1" id="KW-1133">Transmembrane helix</keyword>
<dbReference type="EMBL" id="DQVE01000002">
    <property type="protein sequence ID" value="HIP97812.1"/>
    <property type="molecule type" value="Genomic_DNA"/>
</dbReference>
<dbReference type="Proteomes" id="UP000606463">
    <property type="component" value="Unassembled WGS sequence"/>
</dbReference>
<gene>
    <name evidence="2" type="ORF">EYH37_00360</name>
</gene>
<organism evidence="2 3">
    <name type="scientific">Aquifex aeolicus</name>
    <dbReference type="NCBI Taxonomy" id="63363"/>
    <lineage>
        <taxon>Bacteria</taxon>
        <taxon>Pseudomonadati</taxon>
        <taxon>Aquificota</taxon>
        <taxon>Aquificia</taxon>
        <taxon>Aquificales</taxon>
        <taxon>Aquificaceae</taxon>
        <taxon>Aquifex</taxon>
    </lineage>
</organism>
<evidence type="ECO:0008006" key="4">
    <source>
        <dbReference type="Google" id="ProtNLM"/>
    </source>
</evidence>